<protein>
    <submittedName>
        <fullName evidence="5">Uncharacterized protein</fullName>
    </submittedName>
</protein>
<dbReference type="InterPro" id="IPR052399">
    <property type="entry name" value="Phage_Baseplate_Assmbl_Protein"/>
</dbReference>
<evidence type="ECO:0000256" key="1">
    <source>
        <dbReference type="ARBA" id="ARBA00038087"/>
    </source>
</evidence>
<dbReference type="Proteomes" id="UP000030526">
    <property type="component" value="Unassembled WGS sequence"/>
</dbReference>
<dbReference type="Pfam" id="PF26079">
    <property type="entry name" value="Baseplate_J_C"/>
    <property type="match status" value="1"/>
</dbReference>
<feature type="domain" description="Baseplate J-like C-terminal" evidence="4">
    <location>
        <begin position="279"/>
        <end position="354"/>
    </location>
</feature>
<feature type="domain" description="Baseplate protein J-like barrel" evidence="2">
    <location>
        <begin position="88"/>
        <end position="168"/>
    </location>
</feature>
<comment type="caution">
    <text evidence="5">The sequence shown here is derived from an EMBL/GenBank/DDBJ whole genome shotgun (WGS) entry which is preliminary data.</text>
</comment>
<dbReference type="EMBL" id="JPXS01000077">
    <property type="protein sequence ID" value="KGQ29170.1"/>
    <property type="molecule type" value="Genomic_DNA"/>
</dbReference>
<dbReference type="Pfam" id="PF04865">
    <property type="entry name" value="Baseplate_J"/>
    <property type="match status" value="1"/>
</dbReference>
<comment type="similarity">
    <text evidence="1">Belongs to the Mu gp47/PBSX XkdT family.</text>
</comment>
<evidence type="ECO:0000313" key="5">
    <source>
        <dbReference type="EMBL" id="KGQ29170.1"/>
    </source>
</evidence>
<evidence type="ECO:0000259" key="2">
    <source>
        <dbReference type="Pfam" id="PF04865"/>
    </source>
</evidence>
<gene>
    <name evidence="5" type="ORF">JP32_11605</name>
</gene>
<sequence length="356" mass="38732">MPYQSPTLSELIKQGEQQFAHRLQGLKRNSVINVLNRVCAAMSAGEHMHLDWLARQIIPTTADEDYLIEYALYKGVIRKPATKATGLVTIEAVTSTVIPANTTLQHSETGLIFIVVGNTEISAGVSDIAVECQTEGVVGNLNENETVTLTSSILGVKPSATIKTMSGGTDIESLSSLLSRLIQRVQYPPAGGAPHDYVRWALEVSGITRAWCYPRWYGGGTTGVAIVCDDRTDILPTQDDINRVKNYIAGHKNQITGLWEGMPAGNELFVFAPKVKTQDFTIRLVPASVSVKTAVQSTLITYFKSINPGSLIYLSHLRALVSNVIGEIDNSVIEPNADIQLNADQIIKLGEITWQA</sequence>
<dbReference type="InterPro" id="IPR006949">
    <property type="entry name" value="Barrel_Baseplate_J-like"/>
</dbReference>
<dbReference type="Pfam" id="PF26078">
    <property type="entry name" value="Baseplate_J_M"/>
    <property type="match status" value="1"/>
</dbReference>
<evidence type="ECO:0000259" key="3">
    <source>
        <dbReference type="Pfam" id="PF26078"/>
    </source>
</evidence>
<dbReference type="PANTHER" id="PTHR37829">
    <property type="entry name" value="PHAGE-LIKE ELEMENT PBSX PROTEIN XKDT"/>
    <property type="match status" value="1"/>
</dbReference>
<name>A0A0A2XF00_9PAST</name>
<organism evidence="5 6">
    <name type="scientific">Gallibacterium anatis</name>
    <dbReference type="NCBI Taxonomy" id="750"/>
    <lineage>
        <taxon>Bacteria</taxon>
        <taxon>Pseudomonadati</taxon>
        <taxon>Pseudomonadota</taxon>
        <taxon>Gammaproteobacteria</taxon>
        <taxon>Pasteurellales</taxon>
        <taxon>Pasteurellaceae</taxon>
        <taxon>Gallibacterium</taxon>
    </lineage>
</organism>
<dbReference type="PANTHER" id="PTHR37829:SF3">
    <property type="entry name" value="PROTEIN JAYE-RELATED"/>
    <property type="match status" value="1"/>
</dbReference>
<evidence type="ECO:0000259" key="4">
    <source>
        <dbReference type="Pfam" id="PF26079"/>
    </source>
</evidence>
<dbReference type="RefSeq" id="WP_039085035.1">
    <property type="nucleotide sequence ID" value="NZ_JPXS01000077.1"/>
</dbReference>
<evidence type="ECO:0000313" key="6">
    <source>
        <dbReference type="Proteomes" id="UP000030526"/>
    </source>
</evidence>
<dbReference type="InterPro" id="IPR058530">
    <property type="entry name" value="Baseplate_J-like_C"/>
</dbReference>
<reference evidence="5 6" key="1">
    <citation type="submission" date="2014-08" db="EMBL/GenBank/DDBJ databases">
        <title>Chaperone-usher fimbriae in a diverse selection of Gallibacterium genomes.</title>
        <authorList>
            <person name="Kudirkiene E."/>
            <person name="Bager R.J."/>
            <person name="Johnson T.J."/>
            <person name="Bojesen A.M."/>
        </authorList>
    </citation>
    <scope>NUCLEOTIDE SEQUENCE [LARGE SCALE GENOMIC DNA]</scope>
    <source>
        <strain evidence="5 6">20558/3kl.</strain>
    </source>
</reference>
<dbReference type="InterPro" id="IPR058531">
    <property type="entry name" value="Baseplate_J_M"/>
</dbReference>
<accession>A0A0A2XF00</accession>
<feature type="domain" description="Baseplate J-like central" evidence="3">
    <location>
        <begin position="189"/>
        <end position="271"/>
    </location>
</feature>
<proteinExistence type="inferred from homology"/>
<dbReference type="AlphaFoldDB" id="A0A0A2XF00"/>